<dbReference type="InterPro" id="IPR013325">
    <property type="entry name" value="RNA_pol_sigma_r2"/>
</dbReference>
<dbReference type="InterPro" id="IPR032710">
    <property type="entry name" value="NTF2-like_dom_sf"/>
</dbReference>
<dbReference type="EMBL" id="CYSD01000014">
    <property type="protein sequence ID" value="CUH76469.1"/>
    <property type="molecule type" value="Genomic_DNA"/>
</dbReference>
<dbReference type="NCBIfam" id="NF007214">
    <property type="entry name" value="PRK09636.1"/>
    <property type="match status" value="1"/>
</dbReference>
<dbReference type="InterPro" id="IPR013324">
    <property type="entry name" value="RNA_pol_sigma_r3/r4-like"/>
</dbReference>
<evidence type="ECO:0000259" key="3">
    <source>
        <dbReference type="Pfam" id="PF08281"/>
    </source>
</evidence>
<dbReference type="GO" id="GO:0016987">
    <property type="term" value="F:sigma factor activity"/>
    <property type="evidence" value="ECO:0007669"/>
    <property type="project" value="InterPro"/>
</dbReference>
<organism evidence="4 5">
    <name type="scientific">Tritonibacter multivorans</name>
    <dbReference type="NCBI Taxonomy" id="928856"/>
    <lineage>
        <taxon>Bacteria</taxon>
        <taxon>Pseudomonadati</taxon>
        <taxon>Pseudomonadota</taxon>
        <taxon>Alphaproteobacteria</taxon>
        <taxon>Rhodobacterales</taxon>
        <taxon>Paracoccaceae</taxon>
        <taxon>Tritonibacter</taxon>
    </lineage>
</organism>
<proteinExistence type="predicted"/>
<dbReference type="PANTHER" id="PTHR30173">
    <property type="entry name" value="SIGMA 19 FACTOR"/>
    <property type="match status" value="1"/>
</dbReference>
<dbReference type="Gene3D" id="1.10.10.10">
    <property type="entry name" value="Winged helix-like DNA-binding domain superfamily/Winged helix DNA-binding domain"/>
    <property type="match status" value="1"/>
</dbReference>
<accession>A0A0P1G3R9</accession>
<dbReference type="GO" id="GO:0006352">
    <property type="term" value="P:DNA-templated transcription initiation"/>
    <property type="evidence" value="ECO:0007669"/>
    <property type="project" value="InterPro"/>
</dbReference>
<gene>
    <name evidence="4" type="primary">sigW_2</name>
    <name evidence="4" type="ORF">TRM7557_00914</name>
</gene>
<dbReference type="GO" id="GO:0003677">
    <property type="term" value="F:DNA binding"/>
    <property type="evidence" value="ECO:0007669"/>
    <property type="project" value="InterPro"/>
</dbReference>
<dbReference type="Pfam" id="PF04542">
    <property type="entry name" value="Sigma70_r2"/>
    <property type="match status" value="1"/>
</dbReference>
<dbReference type="NCBIfam" id="TIGR02937">
    <property type="entry name" value="sigma70-ECF"/>
    <property type="match status" value="1"/>
</dbReference>
<dbReference type="Pfam" id="PF08281">
    <property type="entry name" value="Sigma70_r4_2"/>
    <property type="match status" value="1"/>
</dbReference>
<dbReference type="Gene3D" id="1.10.1740.10">
    <property type="match status" value="1"/>
</dbReference>
<evidence type="ECO:0000259" key="2">
    <source>
        <dbReference type="Pfam" id="PF04542"/>
    </source>
</evidence>
<evidence type="ECO:0000313" key="5">
    <source>
        <dbReference type="Proteomes" id="UP000052022"/>
    </source>
</evidence>
<dbReference type="Proteomes" id="UP000052022">
    <property type="component" value="Unassembled WGS sequence"/>
</dbReference>
<evidence type="ECO:0000313" key="4">
    <source>
        <dbReference type="EMBL" id="CUH76469.1"/>
    </source>
</evidence>
<name>A0A0P1G3R9_9RHOB</name>
<protein>
    <submittedName>
        <fullName evidence="4">Sigma-W factor</fullName>
    </submittedName>
</protein>
<dbReference type="InterPro" id="IPR014284">
    <property type="entry name" value="RNA_pol_sigma-70_dom"/>
</dbReference>
<dbReference type="Gene3D" id="3.10.450.50">
    <property type="match status" value="1"/>
</dbReference>
<sequence length="297" mass="32914">MTTASEHQMTEDFLSLRPRLFAVAYRMLGTVHDADDVLQDCFLRWQGCDPHQIDDPVAYLIRITTNLCLDHLRRAKRQRADYPGAWLPEPIVTDGPIDRIDHDVSVALLMALERLTPLERAAFLLRDVFDTDYAEVAATLDRSPAACRKLVERARSHLQDLRPRSVVSAQDGAAITRAFFQASRTGDTKTLARLLAQDAQIATDGGGKVVAAINVIHGRDRLLRFFAGLARKGTTGTDGRWQFCHLNGLPGIVSDQENAGLVQATSVEIQDGQITRIYVVRNPEKTAHLAPLLDTPS</sequence>
<comment type="subunit">
    <text evidence="1">Interacts transiently with the RNA polymerase catalytic core formed by RpoA, RpoB, RpoC and RpoZ (2 alpha, 1 beta, 1 beta' and 1 omega subunit) to form the RNA polymerase holoenzyme that can initiate transcription.</text>
</comment>
<dbReference type="STRING" id="928856.SAMN04488049_11213"/>
<dbReference type="InterPro" id="IPR007627">
    <property type="entry name" value="RNA_pol_sigma70_r2"/>
</dbReference>
<dbReference type="SUPFAM" id="SSF54427">
    <property type="entry name" value="NTF2-like"/>
    <property type="match status" value="1"/>
</dbReference>
<dbReference type="InterPro" id="IPR013249">
    <property type="entry name" value="RNA_pol_sigma70_r4_t2"/>
</dbReference>
<feature type="domain" description="RNA polymerase sigma factor 70 region 4 type 2" evidence="3">
    <location>
        <begin position="106"/>
        <end position="158"/>
    </location>
</feature>
<dbReference type="InterPro" id="IPR036388">
    <property type="entry name" value="WH-like_DNA-bd_sf"/>
</dbReference>
<dbReference type="SUPFAM" id="SSF88946">
    <property type="entry name" value="Sigma2 domain of RNA polymerase sigma factors"/>
    <property type="match status" value="1"/>
</dbReference>
<evidence type="ECO:0000256" key="1">
    <source>
        <dbReference type="ARBA" id="ARBA00011344"/>
    </source>
</evidence>
<dbReference type="PANTHER" id="PTHR30173:SF36">
    <property type="entry name" value="ECF RNA POLYMERASE SIGMA FACTOR SIGJ"/>
    <property type="match status" value="1"/>
</dbReference>
<dbReference type="InterPro" id="IPR052704">
    <property type="entry name" value="ECF_Sigma-70_Domain"/>
</dbReference>
<feature type="domain" description="RNA polymerase sigma-70 region 2" evidence="2">
    <location>
        <begin position="15"/>
        <end position="77"/>
    </location>
</feature>
<dbReference type="SUPFAM" id="SSF88659">
    <property type="entry name" value="Sigma3 and sigma4 domains of RNA polymerase sigma factors"/>
    <property type="match status" value="1"/>
</dbReference>
<dbReference type="AlphaFoldDB" id="A0A0P1G3R9"/>
<reference evidence="4 5" key="1">
    <citation type="submission" date="2015-09" db="EMBL/GenBank/DDBJ databases">
        <authorList>
            <consortium name="Swine Surveillance"/>
        </authorList>
    </citation>
    <scope>NUCLEOTIDE SEQUENCE [LARGE SCALE GENOMIC DNA]</scope>
    <source>
        <strain evidence="4 5">CECT 7557</strain>
    </source>
</reference>
<keyword evidence="5" id="KW-1185">Reference proteome</keyword>